<comment type="caution">
    <text evidence="1">The sequence shown here is derived from an EMBL/GenBank/DDBJ whole genome shotgun (WGS) entry which is preliminary data.</text>
</comment>
<organism evidence="1 2">
    <name type="scientific">Tagetes erecta</name>
    <name type="common">African marigold</name>
    <dbReference type="NCBI Taxonomy" id="13708"/>
    <lineage>
        <taxon>Eukaryota</taxon>
        <taxon>Viridiplantae</taxon>
        <taxon>Streptophyta</taxon>
        <taxon>Embryophyta</taxon>
        <taxon>Tracheophyta</taxon>
        <taxon>Spermatophyta</taxon>
        <taxon>Magnoliopsida</taxon>
        <taxon>eudicotyledons</taxon>
        <taxon>Gunneridae</taxon>
        <taxon>Pentapetalae</taxon>
        <taxon>asterids</taxon>
        <taxon>campanulids</taxon>
        <taxon>Asterales</taxon>
        <taxon>Asteraceae</taxon>
        <taxon>Asteroideae</taxon>
        <taxon>Heliantheae alliance</taxon>
        <taxon>Tageteae</taxon>
        <taxon>Tagetes</taxon>
    </lineage>
</organism>
<name>A0AAD8NPC2_TARER</name>
<dbReference type="Proteomes" id="UP001229421">
    <property type="component" value="Unassembled WGS sequence"/>
</dbReference>
<accession>A0AAD8NPC2</accession>
<evidence type="ECO:0000313" key="1">
    <source>
        <dbReference type="EMBL" id="KAK1416524.1"/>
    </source>
</evidence>
<dbReference type="EMBL" id="JAUHHV010000008">
    <property type="protein sequence ID" value="KAK1416524.1"/>
    <property type="molecule type" value="Genomic_DNA"/>
</dbReference>
<protein>
    <submittedName>
        <fullName evidence="1">Uncharacterized protein</fullName>
    </submittedName>
</protein>
<evidence type="ECO:0000313" key="2">
    <source>
        <dbReference type="Proteomes" id="UP001229421"/>
    </source>
</evidence>
<dbReference type="AlphaFoldDB" id="A0AAD8NPC2"/>
<sequence length="67" mass="7612">MVVDGKESRSMDFFISFLKTILNFHSNPSIRGNGSPFGTDFGRLHTHQLIRCDSIKICQRLVSITIK</sequence>
<proteinExistence type="predicted"/>
<reference evidence="1" key="1">
    <citation type="journal article" date="2023" name="bioRxiv">
        <title>Improved chromosome-level genome assembly for marigold (Tagetes erecta).</title>
        <authorList>
            <person name="Jiang F."/>
            <person name="Yuan L."/>
            <person name="Wang S."/>
            <person name="Wang H."/>
            <person name="Xu D."/>
            <person name="Wang A."/>
            <person name="Fan W."/>
        </authorList>
    </citation>
    <scope>NUCLEOTIDE SEQUENCE</scope>
    <source>
        <strain evidence="1">WSJ</strain>
        <tissue evidence="1">Leaf</tissue>
    </source>
</reference>
<keyword evidence="2" id="KW-1185">Reference proteome</keyword>
<gene>
    <name evidence="1" type="ORF">QVD17_32315</name>
</gene>